<evidence type="ECO:0000313" key="10">
    <source>
        <dbReference type="Proteomes" id="UP001595701"/>
    </source>
</evidence>
<keyword evidence="4 6" id="KW-0862">Zinc</keyword>
<evidence type="ECO:0000256" key="6">
    <source>
        <dbReference type="RuleBase" id="RU003983"/>
    </source>
</evidence>
<evidence type="ECO:0000256" key="7">
    <source>
        <dbReference type="SAM" id="Phobius"/>
    </source>
</evidence>
<protein>
    <submittedName>
        <fullName evidence="9">M48 family metalloprotease</fullName>
        <ecNumber evidence="9">3.4.24.-</ecNumber>
    </submittedName>
</protein>
<reference evidence="10" key="1">
    <citation type="journal article" date="2019" name="Int. J. Syst. Evol. Microbiol.">
        <title>The Global Catalogue of Microorganisms (GCM) 10K type strain sequencing project: providing services to taxonomists for standard genome sequencing and annotation.</title>
        <authorList>
            <consortium name="The Broad Institute Genomics Platform"/>
            <consortium name="The Broad Institute Genome Sequencing Center for Infectious Disease"/>
            <person name="Wu L."/>
            <person name="Ma J."/>
        </authorList>
    </citation>
    <scope>NUCLEOTIDE SEQUENCE [LARGE SCALE GENOMIC DNA]</scope>
    <source>
        <strain evidence="10">CGMCC 4.7035</strain>
    </source>
</reference>
<comment type="cofactor">
    <cofactor evidence="6">
        <name>Zn(2+)</name>
        <dbReference type="ChEBI" id="CHEBI:29105"/>
    </cofactor>
    <text evidence="6">Binds 1 zinc ion per subunit.</text>
</comment>
<evidence type="ECO:0000256" key="1">
    <source>
        <dbReference type="ARBA" id="ARBA00022670"/>
    </source>
</evidence>
<evidence type="ECO:0000256" key="3">
    <source>
        <dbReference type="ARBA" id="ARBA00022801"/>
    </source>
</evidence>
<keyword evidence="2" id="KW-0479">Metal-binding</keyword>
<gene>
    <name evidence="9" type="ORF">ACFOZ0_16260</name>
</gene>
<evidence type="ECO:0000259" key="8">
    <source>
        <dbReference type="Pfam" id="PF01435"/>
    </source>
</evidence>
<evidence type="ECO:0000256" key="4">
    <source>
        <dbReference type="ARBA" id="ARBA00022833"/>
    </source>
</evidence>
<proteinExistence type="inferred from homology"/>
<keyword evidence="1 6" id="KW-0645">Protease</keyword>
<feature type="transmembrane region" description="Helical" evidence="7">
    <location>
        <begin position="35"/>
        <end position="59"/>
    </location>
</feature>
<keyword evidence="7" id="KW-0472">Membrane</keyword>
<comment type="caution">
    <text evidence="9">The sequence shown here is derived from an EMBL/GenBank/DDBJ whole genome shotgun (WGS) entry which is preliminary data.</text>
</comment>
<name>A0ABV7SG32_9ACTN</name>
<feature type="transmembrane region" description="Helical" evidence="7">
    <location>
        <begin position="79"/>
        <end position="99"/>
    </location>
</feature>
<evidence type="ECO:0000256" key="2">
    <source>
        <dbReference type="ARBA" id="ARBA00022723"/>
    </source>
</evidence>
<dbReference type="EC" id="3.4.24.-" evidence="9"/>
<dbReference type="InterPro" id="IPR052173">
    <property type="entry name" value="Beta-lactam_resp_regulator"/>
</dbReference>
<dbReference type="InterPro" id="IPR001915">
    <property type="entry name" value="Peptidase_M48"/>
</dbReference>
<keyword evidence="7" id="KW-1133">Transmembrane helix</keyword>
<accession>A0ABV7SG32</accession>
<dbReference type="RefSeq" id="WP_310769088.1">
    <property type="nucleotide sequence ID" value="NZ_JBHRWR010000009.1"/>
</dbReference>
<dbReference type="GO" id="GO:0008237">
    <property type="term" value="F:metallopeptidase activity"/>
    <property type="evidence" value="ECO:0007669"/>
    <property type="project" value="UniProtKB-KW"/>
</dbReference>
<dbReference type="Proteomes" id="UP001595701">
    <property type="component" value="Unassembled WGS sequence"/>
</dbReference>
<sequence>MRIDVYTPILLSPLLTALSPLVGRRVAPALAARVLTASAVFTAAATTWSLFLLATTLVGEAPPVVADARADGHALVDPVPEAIAVAAIVALVLISVRVYRTARAERATRRALRALCAGHPPDTELLVAASAVPQAFAIPASGGAPGRILVTSAMLSALEPAERRVLLAHERAHLTHRHAFLATAVALAVAADPLLVPVRTAVTFLIERWADEQAADAVGDRSTTARALARAALTARRRKAACALNFTDRAVTRRIAALQAGPPPHLWPLAATTLALGALPASAAVDATGDLLRLLEHVPV</sequence>
<dbReference type="EMBL" id="JBHRWR010000009">
    <property type="protein sequence ID" value="MFC3574804.1"/>
    <property type="molecule type" value="Genomic_DNA"/>
</dbReference>
<dbReference type="Pfam" id="PF01435">
    <property type="entry name" value="Peptidase_M48"/>
    <property type="match status" value="1"/>
</dbReference>
<feature type="domain" description="Peptidase M48" evidence="8">
    <location>
        <begin position="102"/>
        <end position="210"/>
    </location>
</feature>
<comment type="similarity">
    <text evidence="6">Belongs to the peptidase M48 family.</text>
</comment>
<dbReference type="PANTHER" id="PTHR34978:SF3">
    <property type="entry name" value="SLR0241 PROTEIN"/>
    <property type="match status" value="1"/>
</dbReference>
<dbReference type="PANTHER" id="PTHR34978">
    <property type="entry name" value="POSSIBLE SENSOR-TRANSDUCER PROTEIN BLAR"/>
    <property type="match status" value="1"/>
</dbReference>
<keyword evidence="7" id="KW-0812">Transmembrane</keyword>
<keyword evidence="3 6" id="KW-0378">Hydrolase</keyword>
<keyword evidence="10" id="KW-1185">Reference proteome</keyword>
<dbReference type="Gene3D" id="3.30.2010.10">
    <property type="entry name" value="Metalloproteases ('zincins'), catalytic domain"/>
    <property type="match status" value="1"/>
</dbReference>
<keyword evidence="5 6" id="KW-0482">Metalloprotease</keyword>
<evidence type="ECO:0000313" key="9">
    <source>
        <dbReference type="EMBL" id="MFC3574804.1"/>
    </source>
</evidence>
<organism evidence="9 10">
    <name type="scientific">Streptomyces yaanensis</name>
    <dbReference type="NCBI Taxonomy" id="1142239"/>
    <lineage>
        <taxon>Bacteria</taxon>
        <taxon>Bacillati</taxon>
        <taxon>Actinomycetota</taxon>
        <taxon>Actinomycetes</taxon>
        <taxon>Kitasatosporales</taxon>
        <taxon>Streptomycetaceae</taxon>
        <taxon>Streptomyces</taxon>
    </lineage>
</organism>
<evidence type="ECO:0000256" key="5">
    <source>
        <dbReference type="ARBA" id="ARBA00023049"/>
    </source>
</evidence>